<dbReference type="Proteomes" id="UP001164250">
    <property type="component" value="Chromosome 8"/>
</dbReference>
<proteinExistence type="predicted"/>
<keyword evidence="2" id="KW-1185">Reference proteome</keyword>
<accession>A0ACC1AXB3</accession>
<gene>
    <name evidence="1" type="ORF">Patl1_14391</name>
</gene>
<comment type="caution">
    <text evidence="1">The sequence shown here is derived from an EMBL/GenBank/DDBJ whole genome shotgun (WGS) entry which is preliminary data.</text>
</comment>
<dbReference type="EMBL" id="CM047904">
    <property type="protein sequence ID" value="KAJ0091274.1"/>
    <property type="molecule type" value="Genomic_DNA"/>
</dbReference>
<evidence type="ECO:0000313" key="1">
    <source>
        <dbReference type="EMBL" id="KAJ0091274.1"/>
    </source>
</evidence>
<evidence type="ECO:0000313" key="2">
    <source>
        <dbReference type="Proteomes" id="UP001164250"/>
    </source>
</evidence>
<protein>
    <submittedName>
        <fullName evidence="1">Uncharacterized protein</fullName>
    </submittedName>
</protein>
<name>A0ACC1AXB3_9ROSI</name>
<reference evidence="2" key="1">
    <citation type="journal article" date="2023" name="G3 (Bethesda)">
        <title>Genome assembly and association tests identify interacting loci associated with vigor, precocity, and sex in interspecific pistachio rootstocks.</title>
        <authorList>
            <person name="Palmer W."/>
            <person name="Jacygrad E."/>
            <person name="Sagayaradj S."/>
            <person name="Cavanaugh K."/>
            <person name="Han R."/>
            <person name="Bertier L."/>
            <person name="Beede B."/>
            <person name="Kafkas S."/>
            <person name="Golino D."/>
            <person name="Preece J."/>
            <person name="Michelmore R."/>
        </authorList>
    </citation>
    <scope>NUCLEOTIDE SEQUENCE [LARGE SCALE GENOMIC DNA]</scope>
</reference>
<organism evidence="1 2">
    <name type="scientific">Pistacia atlantica</name>
    <dbReference type="NCBI Taxonomy" id="434234"/>
    <lineage>
        <taxon>Eukaryota</taxon>
        <taxon>Viridiplantae</taxon>
        <taxon>Streptophyta</taxon>
        <taxon>Embryophyta</taxon>
        <taxon>Tracheophyta</taxon>
        <taxon>Spermatophyta</taxon>
        <taxon>Magnoliopsida</taxon>
        <taxon>eudicotyledons</taxon>
        <taxon>Gunneridae</taxon>
        <taxon>Pentapetalae</taxon>
        <taxon>rosids</taxon>
        <taxon>malvids</taxon>
        <taxon>Sapindales</taxon>
        <taxon>Anacardiaceae</taxon>
        <taxon>Pistacia</taxon>
    </lineage>
</organism>
<sequence length="173" mass="19670">MDWERRYKIIGGISRGLLYLHEDSRLRIIHRDLKASNILLDLDMNPKISDFGMAKLFEAWKSWNEESTVNLIDPTMRDSPTTEMIKCIHIALLCVQESASERPNMGSVVFMLNTDFVNLPAPSKPGFYMHDSSKPVTTSSSLERSGSSNLNRHRSEGVPLSQNEVSITELYPR</sequence>